<dbReference type="PROSITE" id="PS51746">
    <property type="entry name" value="PPM_2"/>
    <property type="match status" value="1"/>
</dbReference>
<keyword evidence="5" id="KW-0067">ATP-binding</keyword>
<dbReference type="Gene3D" id="3.60.40.10">
    <property type="entry name" value="PPM-type phosphatase domain"/>
    <property type="match status" value="1"/>
</dbReference>
<dbReference type="PROSITE" id="PS50011">
    <property type="entry name" value="PROTEIN_KINASE_DOM"/>
    <property type="match status" value="1"/>
</dbReference>
<evidence type="ECO:0000313" key="9">
    <source>
        <dbReference type="EMBL" id="SFV86906.1"/>
    </source>
</evidence>
<dbReference type="InterPro" id="IPR008271">
    <property type="entry name" value="Ser/Thr_kinase_AS"/>
</dbReference>
<feature type="transmembrane region" description="Helical" evidence="6">
    <location>
        <begin position="545"/>
        <end position="564"/>
    </location>
</feature>
<feature type="domain" description="Protein kinase" evidence="7">
    <location>
        <begin position="262"/>
        <end position="527"/>
    </location>
</feature>
<dbReference type="SUPFAM" id="SSF56112">
    <property type="entry name" value="Protein kinase-like (PK-like)"/>
    <property type="match status" value="1"/>
</dbReference>
<keyword evidence="2" id="KW-0808">Transferase</keyword>
<evidence type="ECO:0000256" key="1">
    <source>
        <dbReference type="ARBA" id="ARBA00022527"/>
    </source>
</evidence>
<evidence type="ECO:0000313" key="10">
    <source>
        <dbReference type="EMBL" id="SFV87815.1"/>
    </source>
</evidence>
<keyword evidence="6" id="KW-0472">Membrane</keyword>
<sequence length="565" mass="63072">MQPLKLNIHSHSIAGVKPENQDNCAYYAPDDQALEYKGIASVMADGVSASARAKEASSCCVQSFLSDYYSTPDSWSTEHAAVKVISALNNWLYSQSVRDGEESSMLSTLSILIVKSNTAHIFHVGDSRIYCYRNGVLTQLTKDHVLNVNKEKTYLSRAIGFDLKVSVDYQTFDIQSQDLFLLTTDGVHDVLDKEALQQSLSEKCSCEALVEKALKAGSKDNISAMICQVEQLPEKNLDEAFDELTQKPVPPDLEKGMKINGFEVVSLLVSTVKIQLYLAKNMTTGELVALKTPSVNFEDDAQYLQYFMYEQWVGQRIQSPNVVKIHKSNAQDTFLAYAMEYIKGQTLRQWIDDNPAPDMGVVLSIIKQIINGIRAFHRQEMLHCDLKPENIMINAIGQVKLIDFGAARIAGVAELLNPINALSNQGTQGYTAPEVILYDEVSRASDQFSLGAIVYEMLAGCVPYEDKLDRNLSAKKLEKLAYESILTHDPHVPIWIDGAVQKACCLNKAERYEVLSEFLYDLSHPNQALFKAKEVVNPDILLKKYRLLIAASVVINIVLLLLLIR</sequence>
<dbReference type="InterPro" id="IPR000719">
    <property type="entry name" value="Prot_kinase_dom"/>
</dbReference>
<evidence type="ECO:0000256" key="4">
    <source>
        <dbReference type="ARBA" id="ARBA00022777"/>
    </source>
</evidence>
<evidence type="ECO:0000259" key="7">
    <source>
        <dbReference type="PROSITE" id="PS50011"/>
    </source>
</evidence>
<keyword evidence="1 9" id="KW-0723">Serine/threonine-protein kinase</keyword>
<evidence type="ECO:0000259" key="8">
    <source>
        <dbReference type="PROSITE" id="PS51746"/>
    </source>
</evidence>
<dbReference type="InterPro" id="IPR011009">
    <property type="entry name" value="Kinase-like_dom_sf"/>
</dbReference>
<gene>
    <name evidence="9" type="ORF">MNB_SUP05-SYMBIONT-4-215</name>
    <name evidence="10" type="ORF">MNB_SUP05-SYMBIONT-5-412</name>
</gene>
<keyword evidence="4 9" id="KW-0418">Kinase</keyword>
<dbReference type="GO" id="GO:0005524">
    <property type="term" value="F:ATP binding"/>
    <property type="evidence" value="ECO:0007669"/>
    <property type="project" value="UniProtKB-KW"/>
</dbReference>
<dbReference type="SMART" id="SM00220">
    <property type="entry name" value="S_TKc"/>
    <property type="match status" value="1"/>
</dbReference>
<accession>A0A1W1DZK5</accession>
<dbReference type="EMBL" id="FPHY01000123">
    <property type="protein sequence ID" value="SFV86906.1"/>
    <property type="molecule type" value="Genomic_DNA"/>
</dbReference>
<feature type="domain" description="PPM-type phosphatase" evidence="8">
    <location>
        <begin position="7"/>
        <end position="229"/>
    </location>
</feature>
<keyword evidence="3" id="KW-0547">Nucleotide-binding</keyword>
<evidence type="ECO:0000256" key="3">
    <source>
        <dbReference type="ARBA" id="ARBA00022741"/>
    </source>
</evidence>
<dbReference type="InterPro" id="IPR036457">
    <property type="entry name" value="PPM-type-like_dom_sf"/>
</dbReference>
<dbReference type="Gene3D" id="1.10.510.10">
    <property type="entry name" value="Transferase(Phosphotransferase) domain 1"/>
    <property type="match status" value="1"/>
</dbReference>
<dbReference type="InterPro" id="IPR001932">
    <property type="entry name" value="PPM-type_phosphatase-like_dom"/>
</dbReference>
<dbReference type="PANTHER" id="PTHR11584:SF369">
    <property type="entry name" value="MITOGEN-ACTIVATED PROTEIN KINASE KINASE KINASE 19-RELATED"/>
    <property type="match status" value="1"/>
</dbReference>
<dbReference type="Gene3D" id="3.30.200.20">
    <property type="entry name" value="Phosphorylase Kinase, domain 1"/>
    <property type="match status" value="1"/>
</dbReference>
<protein>
    <submittedName>
        <fullName evidence="9">Serine/threonine protein kinase</fullName>
    </submittedName>
</protein>
<dbReference type="EMBL" id="FPHZ01000087">
    <property type="protein sequence ID" value="SFV87815.1"/>
    <property type="molecule type" value="Genomic_DNA"/>
</dbReference>
<dbReference type="SUPFAM" id="SSF81606">
    <property type="entry name" value="PP2C-like"/>
    <property type="match status" value="1"/>
</dbReference>
<proteinExistence type="predicted"/>
<evidence type="ECO:0000256" key="5">
    <source>
        <dbReference type="ARBA" id="ARBA00022840"/>
    </source>
</evidence>
<evidence type="ECO:0000256" key="6">
    <source>
        <dbReference type="SAM" id="Phobius"/>
    </source>
</evidence>
<keyword evidence="6" id="KW-1133">Transmembrane helix</keyword>
<dbReference type="SMART" id="SM00331">
    <property type="entry name" value="PP2C_SIG"/>
    <property type="match status" value="1"/>
</dbReference>
<organism evidence="9">
    <name type="scientific">hydrothermal vent metagenome</name>
    <dbReference type="NCBI Taxonomy" id="652676"/>
    <lineage>
        <taxon>unclassified sequences</taxon>
        <taxon>metagenomes</taxon>
        <taxon>ecological metagenomes</taxon>
    </lineage>
</organism>
<dbReference type="CDD" id="cd14014">
    <property type="entry name" value="STKc_PknB_like"/>
    <property type="match status" value="1"/>
</dbReference>
<dbReference type="PROSITE" id="PS00108">
    <property type="entry name" value="PROTEIN_KINASE_ST"/>
    <property type="match status" value="1"/>
</dbReference>
<dbReference type="CDD" id="cd00143">
    <property type="entry name" value="PP2Cc"/>
    <property type="match status" value="1"/>
</dbReference>
<dbReference type="SMART" id="SM00332">
    <property type="entry name" value="PP2Cc"/>
    <property type="match status" value="1"/>
</dbReference>
<dbReference type="Pfam" id="PF00069">
    <property type="entry name" value="Pkinase"/>
    <property type="match status" value="1"/>
</dbReference>
<name>A0A1W1DZK5_9ZZZZ</name>
<dbReference type="AlphaFoldDB" id="A0A1W1DZK5"/>
<dbReference type="PANTHER" id="PTHR11584">
    <property type="entry name" value="SERINE/THREONINE PROTEIN KINASE"/>
    <property type="match status" value="1"/>
</dbReference>
<evidence type="ECO:0000256" key="2">
    <source>
        <dbReference type="ARBA" id="ARBA00022679"/>
    </source>
</evidence>
<keyword evidence="6" id="KW-0812">Transmembrane</keyword>
<reference evidence="9" key="1">
    <citation type="submission" date="2016-10" db="EMBL/GenBank/DDBJ databases">
        <authorList>
            <person name="de Groot N.N."/>
        </authorList>
    </citation>
    <scope>NUCLEOTIDE SEQUENCE</scope>
</reference>
<dbReference type="Pfam" id="PF13672">
    <property type="entry name" value="PP2C_2"/>
    <property type="match status" value="1"/>
</dbReference>
<dbReference type="GO" id="GO:0004674">
    <property type="term" value="F:protein serine/threonine kinase activity"/>
    <property type="evidence" value="ECO:0007669"/>
    <property type="project" value="UniProtKB-KW"/>
</dbReference>